<comment type="caution">
    <text evidence="7">The sequence shown here is derived from an EMBL/GenBank/DDBJ whole genome shotgun (WGS) entry which is preliminary data.</text>
</comment>
<keyword evidence="3 5" id="KW-0863">Zinc-finger</keyword>
<dbReference type="PROSITE" id="PS00028">
    <property type="entry name" value="ZINC_FINGER_C2H2_1"/>
    <property type="match status" value="2"/>
</dbReference>
<dbReference type="GO" id="GO:0008270">
    <property type="term" value="F:zinc ion binding"/>
    <property type="evidence" value="ECO:0007669"/>
    <property type="project" value="UniProtKB-KW"/>
</dbReference>
<organism evidence="7 8">
    <name type="scientific">Frankliniella fusca</name>
    <dbReference type="NCBI Taxonomy" id="407009"/>
    <lineage>
        <taxon>Eukaryota</taxon>
        <taxon>Metazoa</taxon>
        <taxon>Ecdysozoa</taxon>
        <taxon>Arthropoda</taxon>
        <taxon>Hexapoda</taxon>
        <taxon>Insecta</taxon>
        <taxon>Pterygota</taxon>
        <taxon>Neoptera</taxon>
        <taxon>Paraneoptera</taxon>
        <taxon>Thysanoptera</taxon>
        <taxon>Terebrantia</taxon>
        <taxon>Thripoidea</taxon>
        <taxon>Thripidae</taxon>
        <taxon>Frankliniella</taxon>
    </lineage>
</organism>
<name>A0AAE1H4J4_9NEOP</name>
<keyword evidence="2" id="KW-0677">Repeat</keyword>
<feature type="domain" description="C2H2-type" evidence="6">
    <location>
        <begin position="42"/>
        <end position="69"/>
    </location>
</feature>
<dbReference type="FunFam" id="3.30.160.60:FF:000100">
    <property type="entry name" value="Zinc finger 45-like"/>
    <property type="match status" value="1"/>
</dbReference>
<evidence type="ECO:0000256" key="1">
    <source>
        <dbReference type="ARBA" id="ARBA00022723"/>
    </source>
</evidence>
<dbReference type="PROSITE" id="PS50157">
    <property type="entry name" value="ZINC_FINGER_C2H2_2"/>
    <property type="match status" value="2"/>
</dbReference>
<evidence type="ECO:0000256" key="2">
    <source>
        <dbReference type="ARBA" id="ARBA00022737"/>
    </source>
</evidence>
<dbReference type="InterPro" id="IPR013087">
    <property type="entry name" value="Znf_C2H2_type"/>
</dbReference>
<evidence type="ECO:0000256" key="3">
    <source>
        <dbReference type="ARBA" id="ARBA00022771"/>
    </source>
</evidence>
<evidence type="ECO:0000256" key="4">
    <source>
        <dbReference type="ARBA" id="ARBA00022833"/>
    </source>
</evidence>
<evidence type="ECO:0000259" key="6">
    <source>
        <dbReference type="PROSITE" id="PS50157"/>
    </source>
</evidence>
<evidence type="ECO:0000256" key="5">
    <source>
        <dbReference type="PROSITE-ProRule" id="PRU00042"/>
    </source>
</evidence>
<dbReference type="Gene3D" id="3.30.160.60">
    <property type="entry name" value="Classic Zinc Finger"/>
    <property type="match status" value="1"/>
</dbReference>
<dbReference type="SMART" id="SM00355">
    <property type="entry name" value="ZnF_C2H2"/>
    <property type="match status" value="3"/>
</dbReference>
<accession>A0AAE1H4J4</accession>
<keyword evidence="8" id="KW-1185">Reference proteome</keyword>
<dbReference type="Proteomes" id="UP001219518">
    <property type="component" value="Unassembled WGS sequence"/>
</dbReference>
<evidence type="ECO:0000313" key="8">
    <source>
        <dbReference type="Proteomes" id="UP001219518"/>
    </source>
</evidence>
<protein>
    <submittedName>
        <fullName evidence="7">Zinc finger protein 709</fullName>
    </submittedName>
</protein>
<evidence type="ECO:0000313" key="7">
    <source>
        <dbReference type="EMBL" id="KAK3914756.1"/>
    </source>
</evidence>
<feature type="domain" description="C2H2-type" evidence="6">
    <location>
        <begin position="82"/>
        <end position="104"/>
    </location>
</feature>
<reference evidence="7" key="1">
    <citation type="submission" date="2021-07" db="EMBL/GenBank/DDBJ databases">
        <authorList>
            <person name="Catto M.A."/>
            <person name="Jacobson A."/>
            <person name="Kennedy G."/>
            <person name="Labadie P."/>
            <person name="Hunt B.G."/>
            <person name="Srinivasan R."/>
        </authorList>
    </citation>
    <scope>NUCLEOTIDE SEQUENCE</scope>
    <source>
        <strain evidence="7">PL_HMW_Pooled</strain>
        <tissue evidence="7">Head</tissue>
    </source>
</reference>
<proteinExistence type="predicted"/>
<keyword evidence="1" id="KW-0479">Metal-binding</keyword>
<dbReference type="AlphaFoldDB" id="A0AAE1H4J4"/>
<sequence>MRRYTRPPLEPAAPGDQLARKIEKTFPEPSKYLLGKPNVKPYFCEQCDRSFLCQSSVDKHLWYHLRREVGMWAEPTPPGESYQCSECEAQFRLLDTYVQHMASHLAYLCSCRLWYPNKLALERHALGSHSRRNLHRCLRIERDSKFWQ</sequence>
<dbReference type="SUPFAM" id="SSF57667">
    <property type="entry name" value="beta-beta-alpha zinc fingers"/>
    <property type="match status" value="1"/>
</dbReference>
<keyword evidence="4" id="KW-0862">Zinc</keyword>
<dbReference type="InterPro" id="IPR036236">
    <property type="entry name" value="Znf_C2H2_sf"/>
</dbReference>
<reference evidence="7" key="2">
    <citation type="journal article" date="2023" name="BMC Genomics">
        <title>Pest status, molecular evolution, and epigenetic factors derived from the genome assembly of Frankliniella fusca, a thysanopteran phytovirus vector.</title>
        <authorList>
            <person name="Catto M.A."/>
            <person name="Labadie P.E."/>
            <person name="Jacobson A.L."/>
            <person name="Kennedy G.G."/>
            <person name="Srinivasan R."/>
            <person name="Hunt B.G."/>
        </authorList>
    </citation>
    <scope>NUCLEOTIDE SEQUENCE</scope>
    <source>
        <strain evidence="7">PL_HMW_Pooled</strain>
    </source>
</reference>
<dbReference type="EMBL" id="JAHWGI010000391">
    <property type="protein sequence ID" value="KAK3914756.1"/>
    <property type="molecule type" value="Genomic_DNA"/>
</dbReference>
<gene>
    <name evidence="7" type="ORF">KUF71_024251</name>
</gene>